<dbReference type="GO" id="GO:0004519">
    <property type="term" value="F:endonuclease activity"/>
    <property type="evidence" value="ECO:0007669"/>
    <property type="project" value="UniProtKB-KW"/>
</dbReference>
<dbReference type="Gene3D" id="3.60.10.10">
    <property type="entry name" value="Endonuclease/exonuclease/phosphatase"/>
    <property type="match status" value="1"/>
</dbReference>
<organism evidence="2 3">
    <name type="scientific">Aquilutibacter rugosus</name>
    <dbReference type="NCBI Taxonomy" id="3115820"/>
    <lineage>
        <taxon>Bacteria</taxon>
        <taxon>Pseudomonadati</taxon>
        <taxon>Pseudomonadota</taxon>
        <taxon>Gammaproteobacteria</taxon>
        <taxon>Lysobacterales</taxon>
        <taxon>Lysobacteraceae</taxon>
        <taxon>Aquilutibacter</taxon>
    </lineage>
</organism>
<proteinExistence type="predicted"/>
<dbReference type="Pfam" id="PF03372">
    <property type="entry name" value="Exo_endo_phos"/>
    <property type="match status" value="1"/>
</dbReference>
<name>A0ABU7V3Y0_9GAMM</name>
<dbReference type="SUPFAM" id="SSF56219">
    <property type="entry name" value="DNase I-like"/>
    <property type="match status" value="1"/>
</dbReference>
<evidence type="ECO:0000313" key="3">
    <source>
        <dbReference type="Proteomes" id="UP001356170"/>
    </source>
</evidence>
<dbReference type="InterPro" id="IPR005135">
    <property type="entry name" value="Endo/exonuclease/phosphatase"/>
</dbReference>
<protein>
    <submittedName>
        <fullName evidence="2">Endonuclease/exonuclease/phosphatase family protein</fullName>
    </submittedName>
</protein>
<reference evidence="2 3" key="1">
    <citation type="submission" date="2024-01" db="EMBL/GenBank/DDBJ databases">
        <title>Novel species of the genus Luteimonas isolated from rivers.</title>
        <authorList>
            <person name="Lu H."/>
        </authorList>
    </citation>
    <scope>NUCLEOTIDE SEQUENCE [LARGE SCALE GENOMIC DNA]</scope>
    <source>
        <strain evidence="2 3">FXH3W</strain>
    </source>
</reference>
<dbReference type="Proteomes" id="UP001356170">
    <property type="component" value="Unassembled WGS sequence"/>
</dbReference>
<evidence type="ECO:0000259" key="1">
    <source>
        <dbReference type="Pfam" id="PF03372"/>
    </source>
</evidence>
<keyword evidence="3" id="KW-1185">Reference proteome</keyword>
<comment type="caution">
    <text evidence="2">The sequence shown here is derived from an EMBL/GenBank/DDBJ whole genome shotgun (WGS) entry which is preliminary data.</text>
</comment>
<keyword evidence="2" id="KW-0255">Endonuclease</keyword>
<sequence length="390" mass="42887">MDEISKDSVDVRRKPGTQLRIATFNTSMFDDADGGLLTRLRSDDANIRRIATVIRTVRPDVVLLNEFDYVADGSAVDLFRTRFLQASVAGTDPITYPYRYIAPVNTGVPSGLDLDNNGQVGGDGRSAGNDAWGYGLHPGQYGMVVLSRYPIDAAAVRTFQNLKWSAMPQAMKPVDPTTGKDWYSAKAWGQLRLSSKSHWDVPVFVNGKTVHVLASHPTPPVFDGPERRNRNRNHDEIRLWREYLDNAATSARWLCDDRGHCGGLAADRAFVIMGDQNADPDDGDGVAGAVRQILDHPRAQTGNAPRSAGAALRALDYGKERKGDVSTHTGDFGPQAGTLRLDYVIPSKQFEILGQGVFWPLPKDPQADATTASDHHMVWMDLRFGPDDSR</sequence>
<dbReference type="RefSeq" id="WP_331704353.1">
    <property type="nucleotide sequence ID" value="NZ_JAZHBO010000002.1"/>
</dbReference>
<keyword evidence="2" id="KW-0540">Nuclease</keyword>
<dbReference type="InterPro" id="IPR036691">
    <property type="entry name" value="Endo/exonu/phosph_ase_sf"/>
</dbReference>
<accession>A0ABU7V3Y0</accession>
<dbReference type="EMBL" id="JAZHBO010000002">
    <property type="protein sequence ID" value="MEF2156532.1"/>
    <property type="molecule type" value="Genomic_DNA"/>
</dbReference>
<evidence type="ECO:0000313" key="2">
    <source>
        <dbReference type="EMBL" id="MEF2156532.1"/>
    </source>
</evidence>
<feature type="domain" description="Endonuclease/exonuclease/phosphatase" evidence="1">
    <location>
        <begin position="22"/>
        <end position="375"/>
    </location>
</feature>
<gene>
    <name evidence="2" type="ORF">V3390_09940</name>
</gene>
<keyword evidence="2" id="KW-0378">Hydrolase</keyword>